<dbReference type="InterPro" id="IPR001425">
    <property type="entry name" value="Arc/bac/fun_rhodopsins"/>
</dbReference>
<dbReference type="PANTHER" id="PTHR28286">
    <property type="match status" value="1"/>
</dbReference>
<dbReference type="GO" id="GO:0007602">
    <property type="term" value="P:phototransduction"/>
    <property type="evidence" value="ECO:0007669"/>
    <property type="project" value="UniProtKB-KW"/>
</dbReference>
<keyword evidence="7 11" id="KW-1133">Transmembrane helix</keyword>
<evidence type="ECO:0000256" key="6">
    <source>
        <dbReference type="ARBA" id="ARBA00022925"/>
    </source>
</evidence>
<dbReference type="AlphaFoldDB" id="A0A8X6EH36"/>
<evidence type="ECO:0000313" key="12">
    <source>
        <dbReference type="PDB" id="7W74"/>
    </source>
</evidence>
<keyword evidence="6" id="KW-0681">Retinal protein</keyword>
<evidence type="ECO:0000256" key="4">
    <source>
        <dbReference type="ARBA" id="ARBA00022606"/>
    </source>
</evidence>
<dbReference type="PDB" id="7W74">
    <property type="method" value="X-ray"/>
    <property type="resolution" value="2.84 A"/>
    <property type="chains" value="A/B=1-230"/>
</dbReference>
<reference evidence="13" key="1">
    <citation type="journal article" date="2022" name="J. Biol. Chem.">
        <title>Structural characterization of proton-pumping rhodopsin lacking a cytoplasmic proton donor residue by X-ray crystallography.</title>
        <authorList>
            <person name="Suzuki K."/>
            <person name="Del Carmen Marin M."/>
            <person name="Konno M."/>
            <person name="Bagherzadeh R."/>
            <person name="Murata T."/>
            <person name="Inoue K."/>
        </authorList>
    </citation>
    <scope>X-RAY CRYSTALLOGRAPHY (2.84 ANGSTROMS) OF 1-230</scope>
</reference>
<feature type="transmembrane region" description="Helical" evidence="11">
    <location>
        <begin position="130"/>
        <end position="148"/>
    </location>
</feature>
<evidence type="ECO:0007829" key="13">
    <source>
        <dbReference type="PDB" id="7W74"/>
    </source>
</evidence>
<dbReference type="GO" id="GO:0016020">
    <property type="term" value="C:membrane"/>
    <property type="evidence" value="ECO:0007669"/>
    <property type="project" value="UniProtKB-SubCell"/>
</dbReference>
<feature type="transmembrane region" description="Helical" evidence="11">
    <location>
        <begin position="198"/>
        <end position="216"/>
    </location>
</feature>
<keyword evidence="10" id="KW-0675">Receptor</keyword>
<protein>
    <submittedName>
        <fullName evidence="12">Bacteriorhodopsin-like protein</fullName>
    </submittedName>
</protein>
<evidence type="ECO:0000256" key="11">
    <source>
        <dbReference type="SAM" id="Phobius"/>
    </source>
</evidence>
<keyword evidence="9 11" id="KW-0472">Membrane</keyword>
<dbReference type="GO" id="GO:0005216">
    <property type="term" value="F:monoatomic ion channel activity"/>
    <property type="evidence" value="ECO:0007669"/>
    <property type="project" value="InterPro"/>
</dbReference>
<evidence type="ECO:0000256" key="1">
    <source>
        <dbReference type="ARBA" id="ARBA00004141"/>
    </source>
</evidence>
<dbReference type="PROSITE" id="PS00327">
    <property type="entry name" value="BACTERIAL_OPSIN_RET"/>
    <property type="match status" value="1"/>
</dbReference>
<comment type="subcellular location">
    <subcellularLocation>
        <location evidence="1">Membrane</location>
        <topology evidence="1">Multi-pass membrane protein</topology>
    </subcellularLocation>
</comment>
<dbReference type="GO" id="GO:0009881">
    <property type="term" value="F:photoreceptor activity"/>
    <property type="evidence" value="ECO:0007669"/>
    <property type="project" value="UniProtKB-KW"/>
</dbReference>
<organism evidence="12">
    <name type="scientific">Pseudomonas putida</name>
    <name type="common">Arthrobacter siderocapsulatus</name>
    <dbReference type="NCBI Taxonomy" id="303"/>
    <lineage>
        <taxon>Bacteria</taxon>
        <taxon>Pseudomonadati</taxon>
        <taxon>Pseudomonadota</taxon>
        <taxon>Gammaproteobacteria</taxon>
        <taxon>Pseudomonadales</taxon>
        <taxon>Pseudomonadaceae</taxon>
        <taxon>Pseudomonas</taxon>
    </lineage>
</organism>
<dbReference type="SUPFAM" id="SSF81321">
    <property type="entry name" value="Family A G protein-coupled receptor-like"/>
    <property type="match status" value="1"/>
</dbReference>
<evidence type="ECO:0000256" key="10">
    <source>
        <dbReference type="ARBA" id="ARBA00023170"/>
    </source>
</evidence>
<keyword evidence="13" id="KW-0002">3D-structure</keyword>
<name>A0A8X6EH36_PSEPU</name>
<evidence type="ECO:0000256" key="8">
    <source>
        <dbReference type="ARBA" id="ARBA00022991"/>
    </source>
</evidence>
<dbReference type="PRINTS" id="PR00251">
    <property type="entry name" value="BACTRLOPSIN"/>
</dbReference>
<feature type="transmembrane region" description="Helical" evidence="11">
    <location>
        <begin position="169"/>
        <end position="186"/>
    </location>
</feature>
<dbReference type="Pfam" id="PF01036">
    <property type="entry name" value="Bac_rhodopsin"/>
    <property type="match status" value="1"/>
</dbReference>
<dbReference type="PANTHER" id="PTHR28286:SF2">
    <property type="entry name" value="BACTERIORHODOPSIN _OPSIN, NOPA (EUROFUNG)"/>
    <property type="match status" value="1"/>
</dbReference>
<evidence type="ECO:0000256" key="2">
    <source>
        <dbReference type="ARBA" id="ARBA00008130"/>
    </source>
</evidence>
<evidence type="ECO:0000256" key="5">
    <source>
        <dbReference type="ARBA" id="ARBA00022692"/>
    </source>
</evidence>
<dbReference type="SMART" id="SM01021">
    <property type="entry name" value="Bac_rhodopsin"/>
    <property type="match status" value="1"/>
</dbReference>
<keyword evidence="4" id="KW-0716">Sensory transduction</keyword>
<dbReference type="SMR" id="A0A8X6EH36"/>
<accession>A0A8X6EH36</accession>
<gene>
    <name evidence="12" type="ORF">F633_03659</name>
</gene>
<comment type="similarity">
    <text evidence="2">Belongs to the archaeal/bacterial/fungal opsin family.</text>
</comment>
<keyword evidence="3" id="KW-0600">Photoreceptor protein</keyword>
<feature type="transmembrane region" description="Helical" evidence="11">
    <location>
        <begin position="103"/>
        <end position="124"/>
    </location>
</feature>
<keyword evidence="8" id="KW-0157">Chromophore</keyword>
<evidence type="ECO:0000256" key="3">
    <source>
        <dbReference type="ARBA" id="ARBA00022543"/>
    </source>
</evidence>
<dbReference type="PROSITE" id="PS00950">
    <property type="entry name" value="BACTERIAL_OPSIN_1"/>
    <property type="match status" value="1"/>
</dbReference>
<dbReference type="InterPro" id="IPR018229">
    <property type="entry name" value="Rhodopsin_retinal_BS"/>
</dbReference>
<feature type="transmembrane region" description="Helical" evidence="11">
    <location>
        <begin position="74"/>
        <end position="91"/>
    </location>
</feature>
<sequence length="238" mass="25981">MIQTPLLIGFIVMALASLAIYIKGAHYGPLLGHTLIHAAVPFIAATAYLCMYLGVGNLIKVDGSVTYLARYVDWAFTTPLLLAGVVSSAYYGTRDLYGKSGYITAIVTLDVIMIVTGLIASLAPYGVIKWVFFAWSCAAFAGVLYLLWKPVASIASQQPGVSPAYRRNVGFLTVLWLIYPVVFAVGPEGFWAVSDATTVWVFLVLDVLAKVVYAFTSERNLRAVPVGRGYLEHHHHHH</sequence>
<keyword evidence="5 11" id="KW-0812">Transmembrane</keyword>
<feature type="transmembrane region" description="Helical" evidence="11">
    <location>
        <begin position="6"/>
        <end position="22"/>
    </location>
</feature>
<proteinExistence type="evidence at protein level"/>
<evidence type="ECO:0000256" key="9">
    <source>
        <dbReference type="ARBA" id="ARBA00023136"/>
    </source>
</evidence>
<feature type="transmembrane region" description="Helical" evidence="11">
    <location>
        <begin position="34"/>
        <end position="54"/>
    </location>
</feature>
<dbReference type="Gene3D" id="1.20.1070.10">
    <property type="entry name" value="Rhodopsin 7-helix transmembrane proteins"/>
    <property type="match status" value="1"/>
</dbReference>
<evidence type="ECO:0000256" key="7">
    <source>
        <dbReference type="ARBA" id="ARBA00022989"/>
    </source>
</evidence>